<evidence type="ECO:0000256" key="2">
    <source>
        <dbReference type="ARBA" id="ARBA00022450"/>
    </source>
</evidence>
<dbReference type="Pfam" id="PF00975">
    <property type="entry name" value="Thioesterase"/>
    <property type="match status" value="1"/>
</dbReference>
<dbReference type="InterPro" id="IPR025110">
    <property type="entry name" value="AMP-bd_C"/>
</dbReference>
<dbReference type="InterPro" id="IPR045851">
    <property type="entry name" value="AMP-bd_C_sf"/>
</dbReference>
<dbReference type="RefSeq" id="WP_221216620.1">
    <property type="nucleotide sequence ID" value="NZ_BNAV01000008.1"/>
</dbReference>
<dbReference type="Proteomes" id="UP000658656">
    <property type="component" value="Unassembled WGS sequence"/>
</dbReference>
<proteinExistence type="predicted"/>
<dbReference type="Gene3D" id="3.30.559.10">
    <property type="entry name" value="Chloramphenicol acetyltransferase-like domain"/>
    <property type="match status" value="1"/>
</dbReference>
<evidence type="ECO:0000256" key="4">
    <source>
        <dbReference type="SAM" id="MobiDB-lite"/>
    </source>
</evidence>
<evidence type="ECO:0000256" key="3">
    <source>
        <dbReference type="ARBA" id="ARBA00022553"/>
    </source>
</evidence>
<feature type="domain" description="Carrier" evidence="5">
    <location>
        <begin position="945"/>
        <end position="1020"/>
    </location>
</feature>
<dbReference type="PROSITE" id="PS00455">
    <property type="entry name" value="AMP_BINDING"/>
    <property type="match status" value="1"/>
</dbReference>
<dbReference type="InterPro" id="IPR023213">
    <property type="entry name" value="CAT-like_dom_sf"/>
</dbReference>
<feature type="compositionally biased region" description="Basic and acidic residues" evidence="4">
    <location>
        <begin position="1234"/>
        <end position="1243"/>
    </location>
</feature>
<name>A0A8H9MCB2_9PSEU</name>
<dbReference type="InterPro" id="IPR009081">
    <property type="entry name" value="PP-bd_ACP"/>
</dbReference>
<dbReference type="InterPro" id="IPR001242">
    <property type="entry name" value="Condensation_dom"/>
</dbReference>
<dbReference type="InterPro" id="IPR001031">
    <property type="entry name" value="Thioesterase"/>
</dbReference>
<dbReference type="InterPro" id="IPR029058">
    <property type="entry name" value="AB_hydrolase_fold"/>
</dbReference>
<dbReference type="InterPro" id="IPR020845">
    <property type="entry name" value="AMP-binding_CS"/>
</dbReference>
<dbReference type="Gene3D" id="3.40.50.980">
    <property type="match status" value="2"/>
</dbReference>
<dbReference type="PANTHER" id="PTHR45527">
    <property type="entry name" value="NONRIBOSOMAL PEPTIDE SYNTHETASE"/>
    <property type="match status" value="1"/>
</dbReference>
<accession>A0A8H9MCB2</accession>
<dbReference type="Pfam" id="PF00668">
    <property type="entry name" value="Condensation"/>
    <property type="match status" value="1"/>
</dbReference>
<dbReference type="GO" id="GO:0072330">
    <property type="term" value="P:monocarboxylic acid biosynthetic process"/>
    <property type="evidence" value="ECO:0007669"/>
    <property type="project" value="UniProtKB-ARBA"/>
</dbReference>
<gene>
    <name evidence="6" type="ORF">GCM10017566_50790</name>
</gene>
<dbReference type="FunFam" id="3.40.50.980:FF:000001">
    <property type="entry name" value="Non-ribosomal peptide synthetase"/>
    <property type="match status" value="1"/>
</dbReference>
<dbReference type="SUPFAM" id="SSF56801">
    <property type="entry name" value="Acetyl-CoA synthetase-like"/>
    <property type="match status" value="1"/>
</dbReference>
<protein>
    <recommendedName>
        <fullName evidence="5">Carrier domain-containing protein</fullName>
    </recommendedName>
</protein>
<dbReference type="SUPFAM" id="SSF47336">
    <property type="entry name" value="ACP-like"/>
    <property type="match status" value="1"/>
</dbReference>
<dbReference type="CDD" id="cd05930">
    <property type="entry name" value="A_NRPS"/>
    <property type="match status" value="1"/>
</dbReference>
<keyword evidence="7" id="KW-1185">Reference proteome</keyword>
<dbReference type="GO" id="GO:0005829">
    <property type="term" value="C:cytosol"/>
    <property type="evidence" value="ECO:0007669"/>
    <property type="project" value="TreeGrafter"/>
</dbReference>
<dbReference type="Gene3D" id="3.30.300.30">
    <property type="match status" value="1"/>
</dbReference>
<comment type="caution">
    <text evidence="6">The sequence shown here is derived from an EMBL/GenBank/DDBJ whole genome shotgun (WGS) entry which is preliminary data.</text>
</comment>
<organism evidence="6 7">
    <name type="scientific">Amycolatopsis bartoniae</name>
    <dbReference type="NCBI Taxonomy" id="941986"/>
    <lineage>
        <taxon>Bacteria</taxon>
        <taxon>Bacillati</taxon>
        <taxon>Actinomycetota</taxon>
        <taxon>Actinomycetes</taxon>
        <taxon>Pseudonocardiales</taxon>
        <taxon>Pseudonocardiaceae</taxon>
        <taxon>Amycolatopsis</taxon>
    </lineage>
</organism>
<dbReference type="Pfam" id="PF00501">
    <property type="entry name" value="AMP-binding"/>
    <property type="match status" value="1"/>
</dbReference>
<dbReference type="NCBIfam" id="TIGR01733">
    <property type="entry name" value="AA-adenyl-dom"/>
    <property type="match status" value="1"/>
</dbReference>
<dbReference type="Gene3D" id="3.40.50.1820">
    <property type="entry name" value="alpha/beta hydrolase"/>
    <property type="match status" value="1"/>
</dbReference>
<dbReference type="Gene3D" id="3.10.450.50">
    <property type="match status" value="1"/>
</dbReference>
<dbReference type="Pfam" id="PF00550">
    <property type="entry name" value="PP-binding"/>
    <property type="match status" value="1"/>
</dbReference>
<dbReference type="SUPFAM" id="SSF52777">
    <property type="entry name" value="CoA-dependent acyltransferases"/>
    <property type="match status" value="2"/>
</dbReference>
<dbReference type="FunFam" id="1.10.1200.10:FF:000016">
    <property type="entry name" value="Non-ribosomal peptide synthase"/>
    <property type="match status" value="1"/>
</dbReference>
<dbReference type="Pfam" id="PF13193">
    <property type="entry name" value="AMP-binding_C"/>
    <property type="match status" value="1"/>
</dbReference>
<sequence>MPIETLPLTAAQTGVWFAQQLDPANPSYNAAEAVHIDGAVDVPLLTAALRQTVDEAEAVRARFDEDAHGRVRQVIEPLSDWQLPVVDLRETGDPDAAAEEYMGADLRQPVDLRQAPLFAFALLRTGDARWVAYFRLHHAVLDGFGFALFIQRVAALYTAAEERTEPPPCPFGSLRELLAEEAGYRRSERFTQDREYWAGQLAGWPAQRSRTPWSIVPHAFVRETGHLAPEDAAGLRALARQARTSLPPVAMAALALYVHRLTGRDDVSLELTVNARPGKLARCVPSMVASVLPLRTALTPATSVLDAVRGAADNAKQLLRHQRYSSADLVRDLGLAPHLGGYLGDWGINIMMHDARLRFGRHSATLHNLSNGPVTGLGVNVYDRPSDGSLRIDFNADPGKYDAATLAAHHRRFLRLLRTLATADPGQPVGTLDLLDAGERELVLHTWNDTARPVQRQTLPELFQDQARRRPEANALVCGEITLSTADLNKRANRLAHLLLARGAGPETRVAVALPRTADAMVALLAVLKAGAACVPLDIGQPPARLACLLDDAAPLCVLTTTDVPLPEGHPLLLLDESDVDSQADTDPDTAPQPGHAAYLSFTSGSTGAPKAVVVEHRQLANLYADHHAELIAGRRLRSAVTASFSFDTFWESMLFLAAGQEVHLVDDATRLDPAALVRYFHRHRIDFADLTPSLVCNLLAHGLYSGPEKFPWQLMVGGEAIDAQLWTTLEKTSGVSAWNFYGPTESTVDAVYCRIRGQRPVIGKPGHNVQAYVLDAALQPQPPLVPGELYLAGAQLARGYHDRPGLTAERFVPNPFGPPGARLYRTGDVVRWTADGDLEYLGRADSQLKLHGVRIEPGEVETALLSHPGVAQAVVTSTGRALVAHVVPRAEPVAEAELRTWAAQRLPAAMVPSTFVPLRELPLTAHGKLDHAALPAAERRAGREAETTRERQLCVLFAEVLGLDHVGVDDDFFALGGHSLLAAALVGRLRADLGAEVALGAVYQAPTVAELARHLDQAAPARALDALLPLRAAGNQPPLFCVHPAGGLAWCYAGLPRHLPAGLPVYGLQSPGLDKPGELPATFPQLVDDYVRRIRSVRPSGPYRLLGWSLGGALAHAIAARLQAGGEHVALLAQLDSRPIDPALVLGGRRTSRTDAGADHRAHHRPCALGDAAAHLPRVGVRRGPRVLPCHARRIRRRQRGVGVADHRPGAHARPRLHPPHDHRSPAARRGGRRADRISDRSRGTAIFAGMSEFDIPDTEVLRARQKLVLDHFRDEVAQDWDATLSTFPHPHYELIATMTVHDGDSDVRGYYHDTRVAFPDQHHELISLRHSKDAVAVEFWLLGTHLGPFGQIPATGSKFRVRMTAYFVFDEHENLVCERVYFDSLTMLKQLIGGIDKRNPRNWPLLAKVVRGLLKMSGEQPDPRLLRTTEPELEALP</sequence>
<dbReference type="InterPro" id="IPR036736">
    <property type="entry name" value="ACP-like_sf"/>
</dbReference>
<dbReference type="InterPro" id="IPR032710">
    <property type="entry name" value="NTF2-like_dom_sf"/>
</dbReference>
<dbReference type="Gene3D" id="3.30.559.30">
    <property type="entry name" value="Nonribosomal peptide synthetase, condensation domain"/>
    <property type="match status" value="1"/>
</dbReference>
<dbReference type="InterPro" id="IPR006162">
    <property type="entry name" value="Ppantetheine_attach_site"/>
</dbReference>
<dbReference type="GO" id="GO:0009366">
    <property type="term" value="C:enterobactin synthetase complex"/>
    <property type="evidence" value="ECO:0007669"/>
    <property type="project" value="TreeGrafter"/>
</dbReference>
<dbReference type="EMBL" id="BNAV01000008">
    <property type="protein sequence ID" value="GHF70801.1"/>
    <property type="molecule type" value="Genomic_DNA"/>
</dbReference>
<evidence type="ECO:0000259" key="5">
    <source>
        <dbReference type="PROSITE" id="PS50075"/>
    </source>
</evidence>
<dbReference type="PROSITE" id="PS00012">
    <property type="entry name" value="PHOSPHOPANTETHEINE"/>
    <property type="match status" value="1"/>
</dbReference>
<dbReference type="SUPFAM" id="SSF54427">
    <property type="entry name" value="NTF2-like"/>
    <property type="match status" value="1"/>
</dbReference>
<dbReference type="FunFam" id="2.30.38.10:FF:000001">
    <property type="entry name" value="Non-ribosomal peptide synthetase PvdI"/>
    <property type="match status" value="1"/>
</dbReference>
<dbReference type="InterPro" id="IPR000873">
    <property type="entry name" value="AMP-dep_synth/lig_dom"/>
</dbReference>
<dbReference type="GO" id="GO:0031177">
    <property type="term" value="F:phosphopantetheine binding"/>
    <property type="evidence" value="ECO:0007669"/>
    <property type="project" value="InterPro"/>
</dbReference>
<dbReference type="Gene3D" id="2.30.38.10">
    <property type="entry name" value="Luciferase, Domain 3"/>
    <property type="match status" value="1"/>
</dbReference>
<comment type="cofactor">
    <cofactor evidence="1">
        <name>pantetheine 4'-phosphate</name>
        <dbReference type="ChEBI" id="CHEBI:47942"/>
    </cofactor>
</comment>
<feature type="region of interest" description="Disordered" evidence="4">
    <location>
        <begin position="1199"/>
        <end position="1243"/>
    </location>
</feature>
<evidence type="ECO:0000313" key="6">
    <source>
        <dbReference type="EMBL" id="GHF70801.1"/>
    </source>
</evidence>
<dbReference type="InterPro" id="IPR009959">
    <property type="entry name" value="Cyclase_SnoaL-like"/>
</dbReference>
<dbReference type="SMART" id="SM00823">
    <property type="entry name" value="PKS_PP"/>
    <property type="match status" value="1"/>
</dbReference>
<dbReference type="PANTHER" id="PTHR45527:SF1">
    <property type="entry name" value="FATTY ACID SYNTHASE"/>
    <property type="match status" value="1"/>
</dbReference>
<dbReference type="PROSITE" id="PS50075">
    <property type="entry name" value="CARRIER"/>
    <property type="match status" value="1"/>
</dbReference>
<dbReference type="InterPro" id="IPR020806">
    <property type="entry name" value="PKS_PP-bd"/>
</dbReference>
<evidence type="ECO:0000256" key="1">
    <source>
        <dbReference type="ARBA" id="ARBA00001957"/>
    </source>
</evidence>
<dbReference type="GO" id="GO:0043041">
    <property type="term" value="P:amino acid activation for nonribosomal peptide biosynthetic process"/>
    <property type="evidence" value="ECO:0007669"/>
    <property type="project" value="TreeGrafter"/>
</dbReference>
<dbReference type="GO" id="GO:0008610">
    <property type="term" value="P:lipid biosynthetic process"/>
    <property type="evidence" value="ECO:0007669"/>
    <property type="project" value="UniProtKB-ARBA"/>
</dbReference>
<dbReference type="Pfam" id="PF07366">
    <property type="entry name" value="SnoaL"/>
    <property type="match status" value="1"/>
</dbReference>
<keyword evidence="3" id="KW-0597">Phosphoprotein</keyword>
<dbReference type="InterPro" id="IPR010071">
    <property type="entry name" value="AA_adenyl_dom"/>
</dbReference>
<dbReference type="SUPFAM" id="SSF53474">
    <property type="entry name" value="alpha/beta-Hydrolases"/>
    <property type="match status" value="1"/>
</dbReference>
<dbReference type="GO" id="GO:0047527">
    <property type="term" value="F:2,3-dihydroxybenzoate-serine ligase activity"/>
    <property type="evidence" value="ECO:0007669"/>
    <property type="project" value="TreeGrafter"/>
</dbReference>
<dbReference type="GO" id="GO:0009239">
    <property type="term" value="P:enterobactin biosynthetic process"/>
    <property type="evidence" value="ECO:0007669"/>
    <property type="project" value="TreeGrafter"/>
</dbReference>
<keyword evidence="2" id="KW-0596">Phosphopantetheine</keyword>
<evidence type="ECO:0000313" key="7">
    <source>
        <dbReference type="Proteomes" id="UP000658656"/>
    </source>
</evidence>
<reference evidence="6" key="2">
    <citation type="submission" date="2020-09" db="EMBL/GenBank/DDBJ databases">
        <authorList>
            <person name="Sun Q."/>
            <person name="Zhou Y."/>
        </authorList>
    </citation>
    <scope>NUCLEOTIDE SEQUENCE</scope>
    <source>
        <strain evidence="6">CGMCC 4.7679</strain>
    </source>
</reference>
<reference evidence="6" key="1">
    <citation type="journal article" date="2014" name="Int. J. Syst. Evol. Microbiol.">
        <title>Complete genome sequence of Corynebacterium casei LMG S-19264T (=DSM 44701T), isolated from a smear-ripened cheese.</title>
        <authorList>
            <consortium name="US DOE Joint Genome Institute (JGI-PGF)"/>
            <person name="Walter F."/>
            <person name="Albersmeier A."/>
            <person name="Kalinowski J."/>
            <person name="Ruckert C."/>
        </authorList>
    </citation>
    <scope>NUCLEOTIDE SEQUENCE</scope>
    <source>
        <strain evidence="6">CGMCC 4.7679</strain>
    </source>
</reference>